<gene>
    <name evidence="1" type="ORF">FG385_31885</name>
</gene>
<proteinExistence type="predicted"/>
<dbReference type="AlphaFoldDB" id="A0A5C4LPM1"/>
<evidence type="ECO:0000313" key="1">
    <source>
        <dbReference type="EMBL" id="TNC19820.1"/>
    </source>
</evidence>
<sequence>MDLDRAIEIVSSRVQLRGKSDHDLLTRVMKAPDFVASPKVLSPADGLTDSVEVRPFEALHLLSLVTRPRYQDDLPDMYVQWGLLRYLGFFDLLKTKDPVPALKVSEAGCRIVGNQRRVASEEMGIAFGVLLAIHWTKRTGAAGVPISIVDIDAALDDRYAFAGGARRAVRTVGTQRPDYLLIATDP</sequence>
<dbReference type="EMBL" id="VDFW01000048">
    <property type="protein sequence ID" value="TNC19820.1"/>
    <property type="molecule type" value="Genomic_DNA"/>
</dbReference>
<comment type="caution">
    <text evidence="1">The sequence shown here is derived from an EMBL/GenBank/DDBJ whole genome shotgun (WGS) entry which is preliminary data.</text>
</comment>
<dbReference type="RefSeq" id="WP_139100526.1">
    <property type="nucleotide sequence ID" value="NZ_VDFW01000048.1"/>
</dbReference>
<evidence type="ECO:0000313" key="2">
    <source>
        <dbReference type="Proteomes" id="UP000305546"/>
    </source>
</evidence>
<accession>A0A5C4LPM1</accession>
<organism evidence="1 2">
    <name type="scientific">Amycolatopsis alkalitolerans</name>
    <dbReference type="NCBI Taxonomy" id="2547244"/>
    <lineage>
        <taxon>Bacteria</taxon>
        <taxon>Bacillati</taxon>
        <taxon>Actinomycetota</taxon>
        <taxon>Actinomycetes</taxon>
        <taxon>Pseudonocardiales</taxon>
        <taxon>Pseudonocardiaceae</taxon>
        <taxon>Amycolatopsis</taxon>
    </lineage>
</organism>
<dbReference type="Proteomes" id="UP000305546">
    <property type="component" value="Unassembled WGS sequence"/>
</dbReference>
<name>A0A5C4LPM1_9PSEU</name>
<protein>
    <submittedName>
        <fullName evidence="1">Uncharacterized protein</fullName>
    </submittedName>
</protein>
<keyword evidence="2" id="KW-1185">Reference proteome</keyword>
<dbReference type="OrthoDB" id="5184844at2"/>
<reference evidence="1 2" key="1">
    <citation type="submission" date="2019-06" db="EMBL/GenBank/DDBJ databases">
        <title>Amycolatopsis alkalitolerans sp. nov., isolated from Gastrodia elata Blume.</title>
        <authorList>
            <person name="Narsing Rao M.P."/>
            <person name="Li W.J."/>
        </authorList>
    </citation>
    <scope>NUCLEOTIDE SEQUENCE [LARGE SCALE GENOMIC DNA]</scope>
    <source>
        <strain evidence="1 2">SYSUP0005</strain>
    </source>
</reference>